<dbReference type="Pfam" id="PF00293">
    <property type="entry name" value="NUDIX"/>
    <property type="match status" value="1"/>
</dbReference>
<comment type="caution">
    <text evidence="4">The sequence shown here is derived from an EMBL/GenBank/DDBJ whole genome shotgun (WGS) entry which is preliminary data.</text>
</comment>
<keyword evidence="1 4" id="KW-0378">Hydrolase</keyword>
<keyword evidence="2" id="KW-0812">Transmembrane</keyword>
<dbReference type="EMBL" id="JAUEPT010000003">
    <property type="protein sequence ID" value="KAK0453806.1"/>
    <property type="molecule type" value="Genomic_DNA"/>
</dbReference>
<evidence type="ECO:0000259" key="3">
    <source>
        <dbReference type="PROSITE" id="PS51462"/>
    </source>
</evidence>
<dbReference type="GO" id="GO:0006754">
    <property type="term" value="P:ATP biosynthetic process"/>
    <property type="evidence" value="ECO:0007669"/>
    <property type="project" value="TreeGrafter"/>
</dbReference>
<evidence type="ECO:0000256" key="2">
    <source>
        <dbReference type="SAM" id="Phobius"/>
    </source>
</evidence>
<sequence length="234" mass="26577">MTFRHLQGTTMHHYHTWSLAAAGTAAGFLLLPWFYRRFNKQPHPRYPKQTNHSSDQFVLAAGAIAFLISKDKSLKVCLVYYKKRNEWLLAKGRKDEGEDLATTAVREVLEETGYACTLLPIALPTRATIPSASVAHQEDIPRLSQNCTEPFAITIRPLQKPKNVKLIFWYVGSLDDPEGAPRVGTHMVAEGFEESVLFEVDEALEKLSFEDDKDLLRLAAKYAEQYKRDHMAAR</sequence>
<evidence type="ECO:0000313" key="5">
    <source>
        <dbReference type="Proteomes" id="UP001175226"/>
    </source>
</evidence>
<dbReference type="PROSITE" id="PS00893">
    <property type="entry name" value="NUDIX_BOX"/>
    <property type="match status" value="1"/>
</dbReference>
<dbReference type="PANTHER" id="PTHR21340:SF0">
    <property type="entry name" value="BIS(5'-NUCLEOSYL)-TETRAPHOSPHATASE [ASYMMETRICAL]"/>
    <property type="match status" value="1"/>
</dbReference>
<evidence type="ECO:0000313" key="4">
    <source>
        <dbReference type="EMBL" id="KAK0453806.1"/>
    </source>
</evidence>
<dbReference type="PANTHER" id="PTHR21340">
    <property type="entry name" value="DIADENOSINE 5,5-P1,P4-TETRAPHOSPHATE PYROPHOSPHOHYDROLASE MUTT"/>
    <property type="match status" value="1"/>
</dbReference>
<dbReference type="InterPro" id="IPR051325">
    <property type="entry name" value="Nudix_hydrolase_domain"/>
</dbReference>
<dbReference type="GO" id="GO:0004081">
    <property type="term" value="F:bis(5'-nucleosyl)-tetraphosphatase (asymmetrical) activity"/>
    <property type="evidence" value="ECO:0007669"/>
    <property type="project" value="TreeGrafter"/>
</dbReference>
<dbReference type="InterPro" id="IPR015797">
    <property type="entry name" value="NUDIX_hydrolase-like_dom_sf"/>
</dbReference>
<dbReference type="SUPFAM" id="SSF55811">
    <property type="entry name" value="Nudix"/>
    <property type="match status" value="1"/>
</dbReference>
<dbReference type="AlphaFoldDB" id="A0AA39K5M4"/>
<keyword evidence="2" id="KW-0472">Membrane</keyword>
<organism evidence="4 5">
    <name type="scientific">Armillaria borealis</name>
    <dbReference type="NCBI Taxonomy" id="47425"/>
    <lineage>
        <taxon>Eukaryota</taxon>
        <taxon>Fungi</taxon>
        <taxon>Dikarya</taxon>
        <taxon>Basidiomycota</taxon>
        <taxon>Agaricomycotina</taxon>
        <taxon>Agaricomycetes</taxon>
        <taxon>Agaricomycetidae</taxon>
        <taxon>Agaricales</taxon>
        <taxon>Marasmiineae</taxon>
        <taxon>Physalacriaceae</taxon>
        <taxon>Armillaria</taxon>
    </lineage>
</organism>
<dbReference type="InterPro" id="IPR000086">
    <property type="entry name" value="NUDIX_hydrolase_dom"/>
</dbReference>
<proteinExistence type="predicted"/>
<gene>
    <name evidence="4" type="ORF">EV421DRAFT_1766650</name>
</gene>
<evidence type="ECO:0000256" key="1">
    <source>
        <dbReference type="ARBA" id="ARBA00022801"/>
    </source>
</evidence>
<keyword evidence="2" id="KW-1133">Transmembrane helix</keyword>
<keyword evidence="5" id="KW-1185">Reference proteome</keyword>
<dbReference type="PROSITE" id="PS51462">
    <property type="entry name" value="NUDIX"/>
    <property type="match status" value="1"/>
</dbReference>
<protein>
    <submittedName>
        <fullName evidence="4">NUDIX hydrolase domain-like protein</fullName>
    </submittedName>
</protein>
<reference evidence="4" key="1">
    <citation type="submission" date="2023-06" db="EMBL/GenBank/DDBJ databases">
        <authorList>
            <consortium name="Lawrence Berkeley National Laboratory"/>
            <person name="Ahrendt S."/>
            <person name="Sahu N."/>
            <person name="Indic B."/>
            <person name="Wong-Bajracharya J."/>
            <person name="Merenyi Z."/>
            <person name="Ke H.-M."/>
            <person name="Monk M."/>
            <person name="Kocsube S."/>
            <person name="Drula E."/>
            <person name="Lipzen A."/>
            <person name="Balint B."/>
            <person name="Henrissat B."/>
            <person name="Andreopoulos B."/>
            <person name="Martin F.M."/>
            <person name="Harder C.B."/>
            <person name="Rigling D."/>
            <person name="Ford K.L."/>
            <person name="Foster G.D."/>
            <person name="Pangilinan J."/>
            <person name="Papanicolaou A."/>
            <person name="Barry K."/>
            <person name="LaButti K."/>
            <person name="Viragh M."/>
            <person name="Koriabine M."/>
            <person name="Yan M."/>
            <person name="Riley R."/>
            <person name="Champramary S."/>
            <person name="Plett K.L."/>
            <person name="Tsai I.J."/>
            <person name="Slot J."/>
            <person name="Sipos G."/>
            <person name="Plett J."/>
            <person name="Nagy L.G."/>
            <person name="Grigoriev I.V."/>
        </authorList>
    </citation>
    <scope>NUCLEOTIDE SEQUENCE</scope>
    <source>
        <strain evidence="4">FPL87.14</strain>
    </source>
</reference>
<dbReference type="GO" id="GO:0006167">
    <property type="term" value="P:AMP biosynthetic process"/>
    <property type="evidence" value="ECO:0007669"/>
    <property type="project" value="TreeGrafter"/>
</dbReference>
<feature type="domain" description="Nudix hydrolase" evidence="3">
    <location>
        <begin position="58"/>
        <end position="220"/>
    </location>
</feature>
<accession>A0AA39K5M4</accession>
<dbReference type="Proteomes" id="UP001175226">
    <property type="component" value="Unassembled WGS sequence"/>
</dbReference>
<feature type="transmembrane region" description="Helical" evidence="2">
    <location>
        <begin position="14"/>
        <end position="35"/>
    </location>
</feature>
<dbReference type="InterPro" id="IPR020084">
    <property type="entry name" value="NUDIX_hydrolase_CS"/>
</dbReference>
<name>A0AA39K5M4_9AGAR</name>
<dbReference type="Gene3D" id="3.90.79.10">
    <property type="entry name" value="Nucleoside Triphosphate Pyrophosphohydrolase"/>
    <property type="match status" value="1"/>
</dbReference>